<dbReference type="GO" id="GO:0000976">
    <property type="term" value="F:transcription cis-regulatory region binding"/>
    <property type="evidence" value="ECO:0007669"/>
    <property type="project" value="TreeGrafter"/>
</dbReference>
<dbReference type="InterPro" id="IPR001647">
    <property type="entry name" value="HTH_TetR"/>
</dbReference>
<dbReference type="InterPro" id="IPR009057">
    <property type="entry name" value="Homeodomain-like_sf"/>
</dbReference>
<protein>
    <submittedName>
        <fullName evidence="5">Unannotated protein</fullName>
    </submittedName>
</protein>
<dbReference type="EMBL" id="CAEZZL010000079">
    <property type="protein sequence ID" value="CAB4765165.1"/>
    <property type="molecule type" value="Genomic_DNA"/>
</dbReference>
<evidence type="ECO:0000256" key="2">
    <source>
        <dbReference type="ARBA" id="ARBA00023125"/>
    </source>
</evidence>
<dbReference type="Pfam" id="PF13305">
    <property type="entry name" value="TetR_C_33"/>
    <property type="match status" value="1"/>
</dbReference>
<accession>A0A6J6V1P4</accession>
<sequence length="190" mass="20980">MTIQKIRLNRAIVIDMAAAIADDEGIDAVTLSRIAVDAGVKQPALYRHVSGIEELWMLLSLRARDLLVVSLSAAIDQRSREDAVLSIAHAWRTFVQQHPGLYSATDRVPSVGNQEVEQSLARVISVLTSALDDYKISASQKAHCARSLRSALHGFCVLEKDHGHPELFDINNSLIQLVELFCRGIETLEL</sequence>
<keyword evidence="3" id="KW-0804">Transcription</keyword>
<feature type="domain" description="HTH tetR-type" evidence="4">
    <location>
        <begin position="7"/>
        <end position="67"/>
    </location>
</feature>
<evidence type="ECO:0000256" key="1">
    <source>
        <dbReference type="ARBA" id="ARBA00023015"/>
    </source>
</evidence>
<dbReference type="Gene3D" id="1.10.357.10">
    <property type="entry name" value="Tetracycline Repressor, domain 2"/>
    <property type="match status" value="1"/>
</dbReference>
<name>A0A6J6V1P4_9ZZZZ</name>
<dbReference type="InterPro" id="IPR025996">
    <property type="entry name" value="MT1864/Rv1816-like_C"/>
</dbReference>
<dbReference type="PANTHER" id="PTHR30055:SF151">
    <property type="entry name" value="TRANSCRIPTIONAL REGULATORY PROTEIN"/>
    <property type="match status" value="1"/>
</dbReference>
<proteinExistence type="predicted"/>
<dbReference type="SUPFAM" id="SSF46689">
    <property type="entry name" value="Homeodomain-like"/>
    <property type="match status" value="1"/>
</dbReference>
<dbReference type="Pfam" id="PF00440">
    <property type="entry name" value="TetR_N"/>
    <property type="match status" value="1"/>
</dbReference>
<reference evidence="5" key="1">
    <citation type="submission" date="2020-05" db="EMBL/GenBank/DDBJ databases">
        <authorList>
            <person name="Chiriac C."/>
            <person name="Salcher M."/>
            <person name="Ghai R."/>
            <person name="Kavagutti S V."/>
        </authorList>
    </citation>
    <scope>NUCLEOTIDE SEQUENCE</scope>
</reference>
<keyword evidence="1" id="KW-0805">Transcription regulation</keyword>
<organism evidence="5">
    <name type="scientific">freshwater metagenome</name>
    <dbReference type="NCBI Taxonomy" id="449393"/>
    <lineage>
        <taxon>unclassified sequences</taxon>
        <taxon>metagenomes</taxon>
        <taxon>ecological metagenomes</taxon>
    </lineage>
</organism>
<dbReference type="InterPro" id="IPR036271">
    <property type="entry name" value="Tet_transcr_reg_TetR-rel_C_sf"/>
</dbReference>
<dbReference type="GO" id="GO:0003700">
    <property type="term" value="F:DNA-binding transcription factor activity"/>
    <property type="evidence" value="ECO:0007669"/>
    <property type="project" value="TreeGrafter"/>
</dbReference>
<dbReference type="InterPro" id="IPR050109">
    <property type="entry name" value="HTH-type_TetR-like_transc_reg"/>
</dbReference>
<dbReference type="PROSITE" id="PS50977">
    <property type="entry name" value="HTH_TETR_2"/>
    <property type="match status" value="1"/>
</dbReference>
<gene>
    <name evidence="5" type="ORF">UFOPK2870_00968</name>
</gene>
<dbReference type="PANTHER" id="PTHR30055">
    <property type="entry name" value="HTH-TYPE TRANSCRIPTIONAL REGULATOR RUTR"/>
    <property type="match status" value="1"/>
</dbReference>
<dbReference type="AlphaFoldDB" id="A0A6J6V1P4"/>
<evidence type="ECO:0000256" key="3">
    <source>
        <dbReference type="ARBA" id="ARBA00023163"/>
    </source>
</evidence>
<dbReference type="Gene3D" id="1.10.10.60">
    <property type="entry name" value="Homeodomain-like"/>
    <property type="match status" value="1"/>
</dbReference>
<evidence type="ECO:0000259" key="4">
    <source>
        <dbReference type="PROSITE" id="PS50977"/>
    </source>
</evidence>
<evidence type="ECO:0000313" key="5">
    <source>
        <dbReference type="EMBL" id="CAB4765165.1"/>
    </source>
</evidence>
<dbReference type="SUPFAM" id="SSF48498">
    <property type="entry name" value="Tetracyclin repressor-like, C-terminal domain"/>
    <property type="match status" value="1"/>
</dbReference>
<keyword evidence="2" id="KW-0238">DNA-binding</keyword>